<dbReference type="EMBL" id="JAZHXI010000023">
    <property type="protein sequence ID" value="KAL2060281.1"/>
    <property type="molecule type" value="Genomic_DNA"/>
</dbReference>
<accession>A0ABR4BRI9</accession>
<dbReference type="InterPro" id="IPR021765">
    <property type="entry name" value="UstYa-like"/>
</dbReference>
<comment type="caution">
    <text evidence="4">The sequence shown here is derived from an EMBL/GenBank/DDBJ whole genome shotgun (WGS) entry which is preliminary data.</text>
</comment>
<feature type="transmembrane region" description="Helical" evidence="3">
    <location>
        <begin position="30"/>
        <end position="55"/>
    </location>
</feature>
<reference evidence="4 5" key="1">
    <citation type="journal article" date="2024" name="Commun. Biol.">
        <title>Comparative genomic analysis of thermophilic fungi reveals convergent evolutionary adaptations and gene losses.</title>
        <authorList>
            <person name="Steindorff A.S."/>
            <person name="Aguilar-Pontes M.V."/>
            <person name="Robinson A.J."/>
            <person name="Andreopoulos B."/>
            <person name="LaButti K."/>
            <person name="Kuo A."/>
            <person name="Mondo S."/>
            <person name="Riley R."/>
            <person name="Otillar R."/>
            <person name="Haridas S."/>
            <person name="Lipzen A."/>
            <person name="Grimwood J."/>
            <person name="Schmutz J."/>
            <person name="Clum A."/>
            <person name="Reid I.D."/>
            <person name="Moisan M.C."/>
            <person name="Butler G."/>
            <person name="Nguyen T.T.M."/>
            <person name="Dewar K."/>
            <person name="Conant G."/>
            <person name="Drula E."/>
            <person name="Henrissat B."/>
            <person name="Hansel C."/>
            <person name="Singer S."/>
            <person name="Hutchinson M.I."/>
            <person name="de Vries R.P."/>
            <person name="Natvig D.O."/>
            <person name="Powell A.J."/>
            <person name="Tsang A."/>
            <person name="Grigoriev I.V."/>
        </authorList>
    </citation>
    <scope>NUCLEOTIDE SEQUENCE [LARGE SCALE GENOMIC DNA]</scope>
    <source>
        <strain evidence="4 5">CBS 494.80</strain>
    </source>
</reference>
<proteinExistence type="inferred from homology"/>
<comment type="similarity">
    <text evidence="2">Belongs to the ustYa family.</text>
</comment>
<gene>
    <name evidence="4" type="ORF">VTL71DRAFT_9676</name>
</gene>
<keyword evidence="5" id="KW-1185">Reference proteome</keyword>
<protein>
    <submittedName>
        <fullName evidence="4">Uncharacterized protein</fullName>
    </submittedName>
</protein>
<sequence length="260" mass="29492">MGADHEADELLKEDEDFKYTRPARSTSGVIVPWILAGFFFCTTILSLLFSTIHVFPSRDSRNYENGFATDFVAESPNLPIKMIQKTFTNDLLFNITSQELYNQPLDPNEVTYIGPPSPAIDAAWKNLLHAQYIALSTSETAQIPAAHRAPIFYNGEHNFMELSVFHNLHCLNELRLTLDHGHEKSEDWMHEGRAHLDHCVDQIRQALMCHADLTPVPMMPVVGGPERSILGNGEVHTCRDFDAIWAWVEERGKERKAFGD</sequence>
<evidence type="ECO:0000256" key="1">
    <source>
        <dbReference type="ARBA" id="ARBA00004685"/>
    </source>
</evidence>
<evidence type="ECO:0000256" key="2">
    <source>
        <dbReference type="ARBA" id="ARBA00035112"/>
    </source>
</evidence>
<keyword evidence="3" id="KW-1133">Transmembrane helix</keyword>
<dbReference type="PANTHER" id="PTHR33365">
    <property type="entry name" value="YALI0B05434P"/>
    <property type="match status" value="1"/>
</dbReference>
<keyword evidence="3" id="KW-0812">Transmembrane</keyword>
<dbReference type="Proteomes" id="UP001595075">
    <property type="component" value="Unassembled WGS sequence"/>
</dbReference>
<dbReference type="Pfam" id="PF11807">
    <property type="entry name" value="UstYa"/>
    <property type="match status" value="1"/>
</dbReference>
<organism evidence="4 5">
    <name type="scientific">Oculimacula yallundae</name>
    <dbReference type="NCBI Taxonomy" id="86028"/>
    <lineage>
        <taxon>Eukaryota</taxon>
        <taxon>Fungi</taxon>
        <taxon>Dikarya</taxon>
        <taxon>Ascomycota</taxon>
        <taxon>Pezizomycotina</taxon>
        <taxon>Leotiomycetes</taxon>
        <taxon>Helotiales</taxon>
        <taxon>Ploettnerulaceae</taxon>
        <taxon>Oculimacula</taxon>
    </lineage>
</organism>
<comment type="pathway">
    <text evidence="1">Mycotoxin biosynthesis.</text>
</comment>
<evidence type="ECO:0000313" key="5">
    <source>
        <dbReference type="Proteomes" id="UP001595075"/>
    </source>
</evidence>
<evidence type="ECO:0000313" key="4">
    <source>
        <dbReference type="EMBL" id="KAL2060281.1"/>
    </source>
</evidence>
<name>A0ABR4BRI9_9HELO</name>
<keyword evidence="3" id="KW-0472">Membrane</keyword>
<dbReference type="PANTHER" id="PTHR33365:SF4">
    <property type="entry name" value="CYCLOCHLOROTINE BIOSYNTHESIS PROTEIN O"/>
    <property type="match status" value="1"/>
</dbReference>
<evidence type="ECO:0000256" key="3">
    <source>
        <dbReference type="SAM" id="Phobius"/>
    </source>
</evidence>